<name>A0A2T0X982_9RHOB</name>
<keyword evidence="1" id="KW-0472">Membrane</keyword>
<keyword evidence="1" id="KW-0812">Transmembrane</keyword>
<proteinExistence type="predicted"/>
<accession>A0A2T0X982</accession>
<evidence type="ECO:0000313" key="2">
    <source>
        <dbReference type="EMBL" id="PRY95424.1"/>
    </source>
</evidence>
<evidence type="ECO:0000256" key="1">
    <source>
        <dbReference type="SAM" id="Phobius"/>
    </source>
</evidence>
<keyword evidence="1" id="KW-1133">Transmembrane helix</keyword>
<comment type="caution">
    <text evidence="2">The sequence shown here is derived from an EMBL/GenBank/DDBJ whole genome shotgun (WGS) entry which is preliminary data.</text>
</comment>
<evidence type="ECO:0000313" key="3">
    <source>
        <dbReference type="Proteomes" id="UP000238801"/>
    </source>
</evidence>
<dbReference type="EMBL" id="PVTT01000001">
    <property type="protein sequence ID" value="PRY95424.1"/>
    <property type="molecule type" value="Genomic_DNA"/>
</dbReference>
<dbReference type="Proteomes" id="UP000238801">
    <property type="component" value="Unassembled WGS sequence"/>
</dbReference>
<feature type="transmembrane region" description="Helical" evidence="1">
    <location>
        <begin position="7"/>
        <end position="25"/>
    </location>
</feature>
<reference evidence="2 3" key="1">
    <citation type="submission" date="2018-03" db="EMBL/GenBank/DDBJ databases">
        <title>Genomic Encyclopedia of Archaeal and Bacterial Type Strains, Phase II (KMG-II): from individual species to whole genera.</title>
        <authorList>
            <person name="Goeker M."/>
        </authorList>
    </citation>
    <scope>NUCLEOTIDE SEQUENCE [LARGE SCALE GENOMIC DNA]</scope>
    <source>
        <strain evidence="2 3">DSM 29318</strain>
    </source>
</reference>
<gene>
    <name evidence="2" type="ORF">BCF33_1044</name>
</gene>
<dbReference type="AlphaFoldDB" id="A0A2T0X982"/>
<organism evidence="2 3">
    <name type="scientific">Hasllibacter halocynthiae</name>
    <dbReference type="NCBI Taxonomy" id="595589"/>
    <lineage>
        <taxon>Bacteria</taxon>
        <taxon>Pseudomonadati</taxon>
        <taxon>Pseudomonadota</taxon>
        <taxon>Alphaproteobacteria</taxon>
        <taxon>Rhodobacterales</taxon>
        <taxon>Roseobacteraceae</taxon>
        <taxon>Hasllibacter</taxon>
    </lineage>
</organism>
<keyword evidence="3" id="KW-1185">Reference proteome</keyword>
<protein>
    <submittedName>
        <fullName evidence="2">Uncharacterized protein</fullName>
    </submittedName>
</protein>
<sequence>MLKRIAIVALVIVAIILVLAFWGTFEFLDFLFDGLRPDPEPVVVDPAGDDVVIVPTE</sequence>
<dbReference type="RefSeq" id="WP_158259351.1">
    <property type="nucleotide sequence ID" value="NZ_PVTT01000001.1"/>
</dbReference>